<evidence type="ECO:0000256" key="2">
    <source>
        <dbReference type="ARBA" id="ARBA00022723"/>
    </source>
</evidence>
<evidence type="ECO:0000259" key="8">
    <source>
        <dbReference type="SMART" id="SM00986"/>
    </source>
</evidence>
<dbReference type="Gene3D" id="3.40.470.10">
    <property type="entry name" value="Uracil-DNA glycosylase-like domain"/>
    <property type="match status" value="1"/>
</dbReference>
<name>A0A495R1Z8_9EURY</name>
<dbReference type="SMART" id="SM00986">
    <property type="entry name" value="UDG"/>
    <property type="match status" value="1"/>
</dbReference>
<evidence type="ECO:0000256" key="5">
    <source>
        <dbReference type="ARBA" id="ARBA00023004"/>
    </source>
</evidence>
<dbReference type="Proteomes" id="UP000268233">
    <property type="component" value="Unassembled WGS sequence"/>
</dbReference>
<dbReference type="CDD" id="cd10030">
    <property type="entry name" value="UDG-F4_TTUDGA_SPO1dp_like"/>
    <property type="match status" value="1"/>
</dbReference>
<gene>
    <name evidence="9" type="ORF">BDK61_0492</name>
</gene>
<keyword evidence="1" id="KW-0004">4Fe-4S</keyword>
<evidence type="ECO:0000256" key="3">
    <source>
        <dbReference type="ARBA" id="ARBA00022763"/>
    </source>
</evidence>
<dbReference type="InterPro" id="IPR005122">
    <property type="entry name" value="Uracil-DNA_glycosylase-like"/>
</dbReference>
<comment type="caution">
    <text evidence="9">The sequence shown here is derived from an EMBL/GenBank/DDBJ whole genome shotgun (WGS) entry which is preliminary data.</text>
</comment>
<accession>A0A495R1Z8</accession>
<keyword evidence="2" id="KW-0479">Metal-binding</keyword>
<evidence type="ECO:0000256" key="7">
    <source>
        <dbReference type="ARBA" id="ARBA00023204"/>
    </source>
</evidence>
<keyword evidence="6" id="KW-0411">Iron-sulfur</keyword>
<dbReference type="GO" id="GO:0097506">
    <property type="term" value="F:deaminated base DNA N-glycosylase activity"/>
    <property type="evidence" value="ECO:0007669"/>
    <property type="project" value="UniProtKB-ARBA"/>
</dbReference>
<dbReference type="SUPFAM" id="SSF52141">
    <property type="entry name" value="Uracil-DNA glycosylase-like"/>
    <property type="match status" value="1"/>
</dbReference>
<dbReference type="GO" id="GO:0006281">
    <property type="term" value="P:DNA repair"/>
    <property type="evidence" value="ECO:0007669"/>
    <property type="project" value="UniProtKB-KW"/>
</dbReference>
<dbReference type="PANTHER" id="PTHR33693:SF1">
    <property type="entry name" value="TYPE-4 URACIL-DNA GLYCOSYLASE"/>
    <property type="match status" value="1"/>
</dbReference>
<evidence type="ECO:0000313" key="9">
    <source>
        <dbReference type="EMBL" id="RKS81220.1"/>
    </source>
</evidence>
<dbReference type="InterPro" id="IPR036895">
    <property type="entry name" value="Uracil-DNA_glycosylase-like_sf"/>
</dbReference>
<dbReference type="EMBL" id="RBWW01000001">
    <property type="protein sequence ID" value="RKS81220.1"/>
    <property type="molecule type" value="Genomic_DNA"/>
</dbReference>
<evidence type="ECO:0000313" key="10">
    <source>
        <dbReference type="Proteomes" id="UP000268233"/>
    </source>
</evidence>
<dbReference type="SMART" id="SM00987">
    <property type="entry name" value="UreE_C"/>
    <property type="match status" value="1"/>
</dbReference>
<dbReference type="AlphaFoldDB" id="A0A495R1Z8"/>
<evidence type="ECO:0000256" key="6">
    <source>
        <dbReference type="ARBA" id="ARBA00023014"/>
    </source>
</evidence>
<sequence>MLERPPAINVLWWPRQYVGTATDLPRTALTTDVPTFPDGAERNTLTADCRRCPELAESRTCISWGNGPLDADLVVVGEAPAEGDSEAEHWQGGNLTGMAYTSRRSGRKVRDLLADAGFSHDDCYYTNAVKCHPPENRDPTDAELANCRPYLVEEVEAIEPTAVVATGKHATKTVLALDDATLDGFLDSVLNSRRSDALGVPVVPLLHPSYQEVWLSRLGYDYEEYVAAIAETVARVADT</sequence>
<proteinExistence type="predicted"/>
<dbReference type="GO" id="GO:0051539">
    <property type="term" value="F:4 iron, 4 sulfur cluster binding"/>
    <property type="evidence" value="ECO:0007669"/>
    <property type="project" value="UniProtKB-KW"/>
</dbReference>
<keyword evidence="10" id="KW-1185">Reference proteome</keyword>
<dbReference type="PANTHER" id="PTHR33693">
    <property type="entry name" value="TYPE-5 URACIL-DNA GLYCOSYLASE"/>
    <property type="match status" value="1"/>
</dbReference>
<keyword evidence="3" id="KW-0227">DNA damage</keyword>
<keyword evidence="5" id="KW-0408">Iron</keyword>
<evidence type="ECO:0000256" key="1">
    <source>
        <dbReference type="ARBA" id="ARBA00022485"/>
    </source>
</evidence>
<keyword evidence="7" id="KW-0234">DNA repair</keyword>
<evidence type="ECO:0000256" key="4">
    <source>
        <dbReference type="ARBA" id="ARBA00022801"/>
    </source>
</evidence>
<reference evidence="9 10" key="1">
    <citation type="submission" date="2018-10" db="EMBL/GenBank/DDBJ databases">
        <title>Genomic Encyclopedia of Archaeal and Bacterial Type Strains, Phase II (KMG-II): from individual species to whole genera.</title>
        <authorList>
            <person name="Goeker M."/>
        </authorList>
    </citation>
    <scope>NUCLEOTIDE SEQUENCE [LARGE SCALE GENOMIC DNA]</scope>
    <source>
        <strain evidence="9 10">DSM 11927</strain>
    </source>
</reference>
<dbReference type="Pfam" id="PF03167">
    <property type="entry name" value="UDG"/>
    <property type="match status" value="1"/>
</dbReference>
<dbReference type="GO" id="GO:0046872">
    <property type="term" value="F:metal ion binding"/>
    <property type="evidence" value="ECO:0007669"/>
    <property type="project" value="UniProtKB-KW"/>
</dbReference>
<feature type="domain" description="Uracil-DNA glycosylase-like" evidence="8">
    <location>
        <begin position="64"/>
        <end position="230"/>
    </location>
</feature>
<dbReference type="InterPro" id="IPR051536">
    <property type="entry name" value="UDG_Type-4/5"/>
</dbReference>
<keyword evidence="4" id="KW-0378">Hydrolase</keyword>
<protein>
    <submittedName>
        <fullName evidence="9">DNA polymerase</fullName>
    </submittedName>
</protein>
<organism evidence="9 10">
    <name type="scientific">Haloarcula quadrata</name>
    <dbReference type="NCBI Taxonomy" id="182779"/>
    <lineage>
        <taxon>Archaea</taxon>
        <taxon>Methanobacteriati</taxon>
        <taxon>Methanobacteriota</taxon>
        <taxon>Stenosarchaea group</taxon>
        <taxon>Halobacteria</taxon>
        <taxon>Halobacteriales</taxon>
        <taxon>Haloarculaceae</taxon>
        <taxon>Haloarcula</taxon>
    </lineage>
</organism>